<sequence>MRSFRCCRTPHRRMPRPTTRQVRRRRATCPTRRWARASHECTPKCSLCGGAHATGDRTCTAKYRPLQPKRSDSTPKRTKHRRKRGDRRPRQPKNPGDPQDRCASQQLGHSQDRFKPAASSTDTLEKRPAASGSVHPVRHSADVGERSPPGLTGERQGHGSPLSYLNPAQI</sequence>
<gene>
    <name evidence="1" type="ORF">HPB49_010487</name>
</gene>
<reference evidence="1" key="1">
    <citation type="submission" date="2020-05" db="EMBL/GenBank/DDBJ databases">
        <title>Large-scale comparative analyses of tick genomes elucidate their genetic diversity and vector capacities.</title>
        <authorList>
            <person name="Jia N."/>
            <person name="Wang J."/>
            <person name="Shi W."/>
            <person name="Du L."/>
            <person name="Sun Y."/>
            <person name="Zhan W."/>
            <person name="Jiang J."/>
            <person name="Wang Q."/>
            <person name="Zhang B."/>
            <person name="Ji P."/>
            <person name="Sakyi L.B."/>
            <person name="Cui X."/>
            <person name="Yuan T."/>
            <person name="Jiang B."/>
            <person name="Yang W."/>
            <person name="Lam T.T.-Y."/>
            <person name="Chang Q."/>
            <person name="Ding S."/>
            <person name="Wang X."/>
            <person name="Zhu J."/>
            <person name="Ruan X."/>
            <person name="Zhao L."/>
            <person name="Wei J."/>
            <person name="Que T."/>
            <person name="Du C."/>
            <person name="Cheng J."/>
            <person name="Dai P."/>
            <person name="Han X."/>
            <person name="Huang E."/>
            <person name="Gao Y."/>
            <person name="Liu J."/>
            <person name="Shao H."/>
            <person name="Ye R."/>
            <person name="Li L."/>
            <person name="Wei W."/>
            <person name="Wang X."/>
            <person name="Wang C."/>
            <person name="Yang T."/>
            <person name="Huo Q."/>
            <person name="Li W."/>
            <person name="Guo W."/>
            <person name="Chen H."/>
            <person name="Zhou L."/>
            <person name="Ni X."/>
            <person name="Tian J."/>
            <person name="Zhou Y."/>
            <person name="Sheng Y."/>
            <person name="Liu T."/>
            <person name="Pan Y."/>
            <person name="Xia L."/>
            <person name="Li J."/>
            <person name="Zhao F."/>
            <person name="Cao W."/>
        </authorList>
    </citation>
    <scope>NUCLEOTIDE SEQUENCE</scope>
    <source>
        <strain evidence="1">Dsil-2018</strain>
    </source>
</reference>
<evidence type="ECO:0000313" key="1">
    <source>
        <dbReference type="EMBL" id="KAH7941155.1"/>
    </source>
</evidence>
<organism evidence="1 2">
    <name type="scientific">Dermacentor silvarum</name>
    <name type="common">Tick</name>
    <dbReference type="NCBI Taxonomy" id="543639"/>
    <lineage>
        <taxon>Eukaryota</taxon>
        <taxon>Metazoa</taxon>
        <taxon>Ecdysozoa</taxon>
        <taxon>Arthropoda</taxon>
        <taxon>Chelicerata</taxon>
        <taxon>Arachnida</taxon>
        <taxon>Acari</taxon>
        <taxon>Parasitiformes</taxon>
        <taxon>Ixodida</taxon>
        <taxon>Ixodoidea</taxon>
        <taxon>Ixodidae</taxon>
        <taxon>Rhipicephalinae</taxon>
        <taxon>Dermacentor</taxon>
    </lineage>
</organism>
<dbReference type="Proteomes" id="UP000821865">
    <property type="component" value="Chromosome 7"/>
</dbReference>
<evidence type="ECO:0000313" key="2">
    <source>
        <dbReference type="Proteomes" id="UP000821865"/>
    </source>
</evidence>
<protein>
    <submittedName>
        <fullName evidence="1">Uncharacterized protein</fullName>
    </submittedName>
</protein>
<comment type="caution">
    <text evidence="1">The sequence shown here is derived from an EMBL/GenBank/DDBJ whole genome shotgun (WGS) entry which is preliminary data.</text>
</comment>
<proteinExistence type="predicted"/>
<name>A0ACB8CEF4_DERSI</name>
<accession>A0ACB8CEF4</accession>
<keyword evidence="2" id="KW-1185">Reference proteome</keyword>
<dbReference type="EMBL" id="CM023476">
    <property type="protein sequence ID" value="KAH7941155.1"/>
    <property type="molecule type" value="Genomic_DNA"/>
</dbReference>